<dbReference type="SUPFAM" id="SSF52540">
    <property type="entry name" value="P-loop containing nucleoside triphosphate hydrolases"/>
    <property type="match status" value="1"/>
</dbReference>
<dbReference type="Gene3D" id="3.40.50.300">
    <property type="entry name" value="P-loop containing nucleotide triphosphate hydrolases"/>
    <property type="match status" value="1"/>
</dbReference>
<sequence>MDRFVWLVVGNKGGCGKSVVAKGLVDWLRAERESVTVVDGDARTPDVADAFAALLQTKRFDLHDVTGWPAFSDYLCTSDEDGVLVSGHVVTNLPDGINDRAMLFFERFVRLSQAYGFQVKVLFVMNPLPDGLHLFGRLLQTFPEVIPVKNLAFGKVREFVHFDTAYGAELDDRVVLLPAMNPRIMQVVRESALSYTDFLDQTGNHEGNFVYAKLVVHDWRAALFEALEDVLYTD</sequence>
<accession>A0ABY3EJQ9</accession>
<evidence type="ECO:0008006" key="3">
    <source>
        <dbReference type="Google" id="ProtNLM"/>
    </source>
</evidence>
<name>A0ABY3EJQ9_9BURK</name>
<dbReference type="Proteomes" id="UP000318943">
    <property type="component" value="Unassembled WGS sequence"/>
</dbReference>
<keyword evidence="2" id="KW-1185">Reference proteome</keyword>
<organism evidence="1 2">
    <name type="scientific">Cupriavidus campinensis</name>
    <dbReference type="NCBI Taxonomy" id="151783"/>
    <lineage>
        <taxon>Bacteria</taxon>
        <taxon>Pseudomonadati</taxon>
        <taxon>Pseudomonadota</taxon>
        <taxon>Betaproteobacteria</taxon>
        <taxon>Burkholderiales</taxon>
        <taxon>Burkholderiaceae</taxon>
        <taxon>Cupriavidus</taxon>
    </lineage>
</organism>
<evidence type="ECO:0000313" key="2">
    <source>
        <dbReference type="Proteomes" id="UP000318943"/>
    </source>
</evidence>
<dbReference type="EMBL" id="VCIZ01000012">
    <property type="protein sequence ID" value="TSP11013.1"/>
    <property type="molecule type" value="Genomic_DNA"/>
</dbReference>
<evidence type="ECO:0000313" key="1">
    <source>
        <dbReference type="EMBL" id="TSP11013.1"/>
    </source>
</evidence>
<gene>
    <name evidence="1" type="ORF">FGG12_19310</name>
</gene>
<dbReference type="InterPro" id="IPR027417">
    <property type="entry name" value="P-loop_NTPase"/>
</dbReference>
<protein>
    <recommendedName>
        <fullName evidence="3">CobQ/CobB/MinD/ParA nucleotide binding domain-containing protein</fullName>
    </recommendedName>
</protein>
<comment type="caution">
    <text evidence="1">The sequence shown here is derived from an EMBL/GenBank/DDBJ whole genome shotgun (WGS) entry which is preliminary data.</text>
</comment>
<reference evidence="1 2" key="1">
    <citation type="submission" date="2019-05" db="EMBL/GenBank/DDBJ databases">
        <title>Whole genome sequence analysis of Cupriavidus campinensis S14E4C strain.</title>
        <authorList>
            <person name="Abbaszade G."/>
            <person name="Szabo A."/>
            <person name="Toumi M."/>
            <person name="Toth E."/>
        </authorList>
    </citation>
    <scope>NUCLEOTIDE SEQUENCE [LARGE SCALE GENOMIC DNA]</scope>
    <source>
        <strain evidence="1 2">S14E4C</strain>
    </source>
</reference>
<proteinExistence type="predicted"/>
<dbReference type="RefSeq" id="WP_144200195.1">
    <property type="nucleotide sequence ID" value="NZ_JBHSEX010000011.1"/>
</dbReference>